<accession>A0A9P0HH12</accession>
<name>A0A9P0HH12_NEZVI</name>
<reference evidence="1" key="1">
    <citation type="submission" date="2022-01" db="EMBL/GenBank/DDBJ databases">
        <authorList>
            <person name="King R."/>
        </authorList>
    </citation>
    <scope>NUCLEOTIDE SEQUENCE</scope>
</reference>
<gene>
    <name evidence="1" type="ORF">NEZAVI_LOCUS10798</name>
</gene>
<feature type="non-terminal residue" evidence="1">
    <location>
        <position position="35"/>
    </location>
</feature>
<dbReference type="EMBL" id="OV725081">
    <property type="protein sequence ID" value="CAH1401853.1"/>
    <property type="molecule type" value="Genomic_DNA"/>
</dbReference>
<protein>
    <submittedName>
        <fullName evidence="1">Uncharacterized protein</fullName>
    </submittedName>
</protein>
<sequence length="35" mass="4123">MHVTLTIREQWLVTIPIISTLNLEKRKEKKITSSD</sequence>
<dbReference type="AlphaFoldDB" id="A0A9P0HH12"/>
<keyword evidence="2" id="KW-1185">Reference proteome</keyword>
<evidence type="ECO:0000313" key="1">
    <source>
        <dbReference type="EMBL" id="CAH1401853.1"/>
    </source>
</evidence>
<dbReference type="Proteomes" id="UP001152798">
    <property type="component" value="Chromosome 5"/>
</dbReference>
<feature type="non-terminal residue" evidence="1">
    <location>
        <position position="1"/>
    </location>
</feature>
<evidence type="ECO:0000313" key="2">
    <source>
        <dbReference type="Proteomes" id="UP001152798"/>
    </source>
</evidence>
<organism evidence="1 2">
    <name type="scientific">Nezara viridula</name>
    <name type="common">Southern green stink bug</name>
    <name type="synonym">Cimex viridulus</name>
    <dbReference type="NCBI Taxonomy" id="85310"/>
    <lineage>
        <taxon>Eukaryota</taxon>
        <taxon>Metazoa</taxon>
        <taxon>Ecdysozoa</taxon>
        <taxon>Arthropoda</taxon>
        <taxon>Hexapoda</taxon>
        <taxon>Insecta</taxon>
        <taxon>Pterygota</taxon>
        <taxon>Neoptera</taxon>
        <taxon>Paraneoptera</taxon>
        <taxon>Hemiptera</taxon>
        <taxon>Heteroptera</taxon>
        <taxon>Panheteroptera</taxon>
        <taxon>Pentatomomorpha</taxon>
        <taxon>Pentatomoidea</taxon>
        <taxon>Pentatomidae</taxon>
        <taxon>Pentatominae</taxon>
        <taxon>Nezara</taxon>
    </lineage>
</organism>
<proteinExistence type="predicted"/>